<feature type="compositionally biased region" description="Polar residues" evidence="1">
    <location>
        <begin position="161"/>
        <end position="176"/>
    </location>
</feature>
<keyword evidence="3" id="KW-1185">Reference proteome</keyword>
<gene>
    <name evidence="2" type="ORF">B0H16DRAFT_1714507</name>
</gene>
<feature type="compositionally biased region" description="Low complexity" evidence="1">
    <location>
        <begin position="177"/>
        <end position="197"/>
    </location>
</feature>
<reference evidence="2" key="1">
    <citation type="submission" date="2023-03" db="EMBL/GenBank/DDBJ databases">
        <title>Massive genome expansion in bonnet fungi (Mycena s.s.) driven by repeated elements and novel gene families across ecological guilds.</title>
        <authorList>
            <consortium name="Lawrence Berkeley National Laboratory"/>
            <person name="Harder C.B."/>
            <person name="Miyauchi S."/>
            <person name="Viragh M."/>
            <person name="Kuo A."/>
            <person name="Thoen E."/>
            <person name="Andreopoulos B."/>
            <person name="Lu D."/>
            <person name="Skrede I."/>
            <person name="Drula E."/>
            <person name="Henrissat B."/>
            <person name="Morin E."/>
            <person name="Kohler A."/>
            <person name="Barry K."/>
            <person name="LaButti K."/>
            <person name="Morin E."/>
            <person name="Salamov A."/>
            <person name="Lipzen A."/>
            <person name="Mereny Z."/>
            <person name="Hegedus B."/>
            <person name="Baldrian P."/>
            <person name="Stursova M."/>
            <person name="Weitz H."/>
            <person name="Taylor A."/>
            <person name="Grigoriev I.V."/>
            <person name="Nagy L.G."/>
            <person name="Martin F."/>
            <person name="Kauserud H."/>
        </authorList>
    </citation>
    <scope>NUCLEOTIDE SEQUENCE</scope>
    <source>
        <strain evidence="2">CBHHK182m</strain>
    </source>
</reference>
<comment type="caution">
    <text evidence="2">The sequence shown here is derived from an EMBL/GenBank/DDBJ whole genome shotgun (WGS) entry which is preliminary data.</text>
</comment>
<evidence type="ECO:0000313" key="2">
    <source>
        <dbReference type="EMBL" id="KAJ7772309.1"/>
    </source>
</evidence>
<organism evidence="2 3">
    <name type="scientific">Mycena metata</name>
    <dbReference type="NCBI Taxonomy" id="1033252"/>
    <lineage>
        <taxon>Eukaryota</taxon>
        <taxon>Fungi</taxon>
        <taxon>Dikarya</taxon>
        <taxon>Basidiomycota</taxon>
        <taxon>Agaricomycotina</taxon>
        <taxon>Agaricomycetes</taxon>
        <taxon>Agaricomycetidae</taxon>
        <taxon>Agaricales</taxon>
        <taxon>Marasmiineae</taxon>
        <taxon>Mycenaceae</taxon>
        <taxon>Mycena</taxon>
    </lineage>
</organism>
<evidence type="ECO:0000256" key="1">
    <source>
        <dbReference type="SAM" id="MobiDB-lite"/>
    </source>
</evidence>
<sequence>MAMGAVLRFIPSLCSVLRTSPRAHQRILPALTLIAAIGLRAPRFRVFDEAIFQWQDDRPNLMRRISLRSPSFLERTTGASHFMIASRRLTCVFAASTQRPHPLSLPFPFPQHQPQFQSHYKPYPPPNAHAYLPHSDASTSGHKHQQHHGPYTPPYPPALSGPTSVPQPQKNDTNGTSSGSNGAKQNNNSNANGAPASHDPQGSASHPGTPDPNSNPAATTANGTIDGNGNGTGVGASPRVPSVDSPASRGGGEMPVSEGASHCIQVRLQPFSFCLRTQLN</sequence>
<dbReference type="EMBL" id="JARKIB010000014">
    <property type="protein sequence ID" value="KAJ7772309.1"/>
    <property type="molecule type" value="Genomic_DNA"/>
</dbReference>
<feature type="region of interest" description="Disordered" evidence="1">
    <location>
        <begin position="104"/>
        <end position="257"/>
    </location>
</feature>
<name>A0AAD7NRW4_9AGAR</name>
<evidence type="ECO:0000313" key="3">
    <source>
        <dbReference type="Proteomes" id="UP001215598"/>
    </source>
</evidence>
<accession>A0AAD7NRW4</accession>
<proteinExistence type="predicted"/>
<protein>
    <submittedName>
        <fullName evidence="2">Uncharacterized protein</fullName>
    </submittedName>
</protein>
<dbReference type="AlphaFoldDB" id="A0AAD7NRW4"/>
<dbReference type="Proteomes" id="UP001215598">
    <property type="component" value="Unassembled WGS sequence"/>
</dbReference>
<feature type="compositionally biased region" description="Polar residues" evidence="1">
    <location>
        <begin position="200"/>
        <end position="216"/>
    </location>
</feature>